<sequence length="223" mass="24512">MASPLMEDLEALQDVHSEPEESPEEVAPPSSRGWVKKVGLAAALLGLLGLAGLAGTQHFGAFQGHASLGLKTASKVMIYKDVLTGDEMITDNYELTEAFNGAALTAKSSLEDGNEGEKVLNIPKHFHLQEMELPKKDFMLWAKDYMKKLLPKLQKDDPDRVADFKRGATDMIKFVMSKYDEFQLFAGSGPDPLEGGPAMAYTKEGDLTPTFYFFKDGLKGVKY</sequence>
<dbReference type="OrthoDB" id="10248936at2759"/>
<evidence type="ECO:0000313" key="4">
    <source>
        <dbReference type="EMBL" id="CAE7424157.1"/>
    </source>
</evidence>
<proteinExistence type="inferred from homology"/>
<feature type="region of interest" description="Disordered" evidence="2">
    <location>
        <begin position="1"/>
        <end position="31"/>
    </location>
</feature>
<keyword evidence="5" id="KW-1185">Reference proteome</keyword>
<dbReference type="Proteomes" id="UP000604046">
    <property type="component" value="Unassembled WGS sequence"/>
</dbReference>
<name>A0A812R6E5_9DINO</name>
<dbReference type="GO" id="GO:0005509">
    <property type="term" value="F:calcium ion binding"/>
    <property type="evidence" value="ECO:0007669"/>
    <property type="project" value="TreeGrafter"/>
</dbReference>
<dbReference type="InterPro" id="IPR011057">
    <property type="entry name" value="Mss4-like_sf"/>
</dbReference>
<evidence type="ECO:0000313" key="5">
    <source>
        <dbReference type="Proteomes" id="UP000604046"/>
    </source>
</evidence>
<comment type="caution">
    <text evidence="4">The sequence shown here is derived from an EMBL/GenBank/DDBJ whole genome shotgun (WGS) entry which is preliminary data.</text>
</comment>
<protein>
    <recommendedName>
        <fullName evidence="3">TCTP domain-containing protein</fullName>
    </recommendedName>
</protein>
<accession>A0A812R6E5</accession>
<dbReference type="InterPro" id="IPR034737">
    <property type="entry name" value="TCTP"/>
</dbReference>
<evidence type="ECO:0000256" key="2">
    <source>
        <dbReference type="SAM" id="MobiDB-lite"/>
    </source>
</evidence>
<feature type="domain" description="TCTP" evidence="3">
    <location>
        <begin position="76"/>
        <end position="223"/>
    </location>
</feature>
<comment type="similarity">
    <text evidence="1">Belongs to the TCTP family.</text>
</comment>
<dbReference type="EMBL" id="CAJNDS010002308">
    <property type="protein sequence ID" value="CAE7424157.1"/>
    <property type="molecule type" value="Genomic_DNA"/>
</dbReference>
<organism evidence="4 5">
    <name type="scientific">Symbiodinium natans</name>
    <dbReference type="NCBI Taxonomy" id="878477"/>
    <lineage>
        <taxon>Eukaryota</taxon>
        <taxon>Sar</taxon>
        <taxon>Alveolata</taxon>
        <taxon>Dinophyceae</taxon>
        <taxon>Suessiales</taxon>
        <taxon>Symbiodiniaceae</taxon>
        <taxon>Symbiodinium</taxon>
    </lineage>
</organism>
<gene>
    <name evidence="4" type="ORF">SNAT2548_LOCUS23076</name>
</gene>
<dbReference type="SUPFAM" id="SSF51316">
    <property type="entry name" value="Mss4-like"/>
    <property type="match status" value="1"/>
</dbReference>
<reference evidence="4" key="1">
    <citation type="submission" date="2021-02" db="EMBL/GenBank/DDBJ databases">
        <authorList>
            <person name="Dougan E. K."/>
            <person name="Rhodes N."/>
            <person name="Thang M."/>
            <person name="Chan C."/>
        </authorList>
    </citation>
    <scope>NUCLEOTIDE SEQUENCE</scope>
</reference>
<dbReference type="Pfam" id="PF00838">
    <property type="entry name" value="TCTP"/>
    <property type="match status" value="1"/>
</dbReference>
<dbReference type="AlphaFoldDB" id="A0A812R6E5"/>
<dbReference type="PROSITE" id="PS51797">
    <property type="entry name" value="TCTP_3"/>
    <property type="match status" value="1"/>
</dbReference>
<dbReference type="PANTHER" id="PTHR11991">
    <property type="entry name" value="TRANSLATIONALLY CONTROLLED TUMOR PROTEIN-RELATED"/>
    <property type="match status" value="1"/>
</dbReference>
<dbReference type="PANTHER" id="PTHR11991:SF0">
    <property type="entry name" value="TRANSLATIONALLY-CONTROLLED TUMOR PROTEIN"/>
    <property type="match status" value="1"/>
</dbReference>
<dbReference type="InterPro" id="IPR011323">
    <property type="entry name" value="Mss4/transl-control_tumour"/>
</dbReference>
<evidence type="ECO:0000259" key="3">
    <source>
        <dbReference type="PROSITE" id="PS51797"/>
    </source>
</evidence>
<evidence type="ECO:0000256" key="1">
    <source>
        <dbReference type="PROSITE-ProRule" id="PRU01133"/>
    </source>
</evidence>
<dbReference type="GO" id="GO:0005737">
    <property type="term" value="C:cytoplasm"/>
    <property type="evidence" value="ECO:0007669"/>
    <property type="project" value="TreeGrafter"/>
</dbReference>
<dbReference type="Gene3D" id="2.170.150.10">
    <property type="entry name" value="Metal Binding Protein, Guanine Nucleotide Exchange Factor, Chain A"/>
    <property type="match status" value="1"/>
</dbReference>
<dbReference type="InterPro" id="IPR018105">
    <property type="entry name" value="Translational_control_tumour_p"/>
</dbReference>